<name>A0A9W6DFI6_9FIRM</name>
<keyword evidence="2" id="KW-1185">Reference proteome</keyword>
<dbReference type="RefSeq" id="WP_113674347.1">
    <property type="nucleotide sequence ID" value="NZ_BRLB01000015.1"/>
</dbReference>
<dbReference type="Proteomes" id="UP001144256">
    <property type="component" value="Unassembled WGS sequence"/>
</dbReference>
<evidence type="ECO:0000313" key="2">
    <source>
        <dbReference type="Proteomes" id="UP001144256"/>
    </source>
</evidence>
<gene>
    <name evidence="1" type="ORF">SH1V18_37410</name>
</gene>
<reference evidence="1" key="1">
    <citation type="submission" date="2022-06" db="EMBL/GenBank/DDBJ databases">
        <title>Vallitalea longa sp. nov., an anaerobic bacterium isolated from marine sediment.</title>
        <authorList>
            <person name="Hirano S."/>
            <person name="Terahara T."/>
            <person name="Mori K."/>
            <person name="Hamada M."/>
            <person name="Matsumoto R."/>
            <person name="Kobayashi T."/>
        </authorList>
    </citation>
    <scope>NUCLEOTIDE SEQUENCE</scope>
    <source>
        <strain evidence="1">SH18-1</strain>
    </source>
</reference>
<dbReference type="EMBL" id="BRLB01000015">
    <property type="protein sequence ID" value="GKX31261.1"/>
    <property type="molecule type" value="Genomic_DNA"/>
</dbReference>
<proteinExistence type="predicted"/>
<organism evidence="1 2">
    <name type="scientific">Vallitalea longa</name>
    <dbReference type="NCBI Taxonomy" id="2936439"/>
    <lineage>
        <taxon>Bacteria</taxon>
        <taxon>Bacillati</taxon>
        <taxon>Bacillota</taxon>
        <taxon>Clostridia</taxon>
        <taxon>Lachnospirales</taxon>
        <taxon>Vallitaleaceae</taxon>
        <taxon>Vallitalea</taxon>
    </lineage>
</organism>
<comment type="caution">
    <text evidence="1">The sequence shown here is derived from an EMBL/GenBank/DDBJ whole genome shotgun (WGS) entry which is preliminary data.</text>
</comment>
<sequence length="59" mass="6771">MDSMMNFCETAKQCSSYCPRQNVQSLSNSTVESTSCLNCTNWENSHCKLDLYDQINHTE</sequence>
<accession>A0A9W6DFI6</accession>
<evidence type="ECO:0000313" key="1">
    <source>
        <dbReference type="EMBL" id="GKX31261.1"/>
    </source>
</evidence>
<protein>
    <submittedName>
        <fullName evidence="1">Uncharacterized protein</fullName>
    </submittedName>
</protein>
<dbReference type="AlphaFoldDB" id="A0A9W6DFI6"/>